<name>A0A5A7MR73_9PROT</name>
<dbReference type="Gene3D" id="3.40.50.12780">
    <property type="entry name" value="N-terminal domain of ligase-like"/>
    <property type="match status" value="1"/>
</dbReference>
<comment type="caution">
    <text evidence="2">The sequence shown here is derived from an EMBL/GenBank/DDBJ whole genome shotgun (WGS) entry which is preliminary data.</text>
</comment>
<dbReference type="EMBL" id="BKCL01000006">
    <property type="protein sequence ID" value="GEQ98441.1"/>
    <property type="molecule type" value="Genomic_DNA"/>
</dbReference>
<accession>A0A5A7MR73</accession>
<evidence type="ECO:0000313" key="2">
    <source>
        <dbReference type="EMBL" id="GEQ98441.1"/>
    </source>
</evidence>
<comment type="similarity">
    <text evidence="1">Belongs to the ATP-dependent AMP-binding enzyme family.</text>
</comment>
<evidence type="ECO:0000313" key="3">
    <source>
        <dbReference type="Proteomes" id="UP000322084"/>
    </source>
</evidence>
<dbReference type="GO" id="GO:0005886">
    <property type="term" value="C:plasma membrane"/>
    <property type="evidence" value="ECO:0007669"/>
    <property type="project" value="TreeGrafter"/>
</dbReference>
<dbReference type="InterPro" id="IPR042099">
    <property type="entry name" value="ANL_N_sf"/>
</dbReference>
<dbReference type="PANTHER" id="PTHR22754:SF32">
    <property type="entry name" value="DISCO-INTERACTING PROTEIN 2"/>
    <property type="match status" value="1"/>
</dbReference>
<gene>
    <name evidence="2" type="ORF">JCM17844_20780</name>
</gene>
<dbReference type="Proteomes" id="UP000322084">
    <property type="component" value="Unassembled WGS sequence"/>
</dbReference>
<dbReference type="SUPFAM" id="SSF56801">
    <property type="entry name" value="Acetyl-CoA synthetase-like"/>
    <property type="match status" value="1"/>
</dbReference>
<protein>
    <submittedName>
        <fullName evidence="2">Uncharacterized protein</fullName>
    </submittedName>
</protein>
<dbReference type="GO" id="GO:0070566">
    <property type="term" value="F:adenylyltransferase activity"/>
    <property type="evidence" value="ECO:0007669"/>
    <property type="project" value="TreeGrafter"/>
</dbReference>
<dbReference type="AlphaFoldDB" id="A0A5A7MR73"/>
<dbReference type="PANTHER" id="PTHR22754">
    <property type="entry name" value="DISCO-INTERACTING PROTEIN 2 DIP2 -RELATED"/>
    <property type="match status" value="1"/>
</dbReference>
<dbReference type="GO" id="GO:0006633">
    <property type="term" value="P:fatty acid biosynthetic process"/>
    <property type="evidence" value="ECO:0007669"/>
    <property type="project" value="TreeGrafter"/>
</dbReference>
<organism evidence="2 3">
    <name type="scientific">Iodidimonas gelatinilytica</name>
    <dbReference type="NCBI Taxonomy" id="1236966"/>
    <lineage>
        <taxon>Bacteria</taxon>
        <taxon>Pseudomonadati</taxon>
        <taxon>Pseudomonadota</taxon>
        <taxon>Alphaproteobacteria</taxon>
        <taxon>Iodidimonadales</taxon>
        <taxon>Iodidimonadaceae</taxon>
        <taxon>Iodidimonas</taxon>
    </lineage>
</organism>
<dbReference type="Gene3D" id="3.30.300.30">
    <property type="match status" value="1"/>
</dbReference>
<evidence type="ECO:0000256" key="1">
    <source>
        <dbReference type="ARBA" id="ARBA00006432"/>
    </source>
</evidence>
<dbReference type="InterPro" id="IPR045851">
    <property type="entry name" value="AMP-bd_C_sf"/>
</dbReference>
<reference evidence="2 3" key="1">
    <citation type="submission" date="2019-09" db="EMBL/GenBank/DDBJ databases">
        <title>NBRP : Genome information of microbial organism related human and environment.</title>
        <authorList>
            <person name="Hattori M."/>
            <person name="Oshima K."/>
            <person name="Inaba H."/>
            <person name="Suda W."/>
            <person name="Sakamoto M."/>
            <person name="Iino T."/>
            <person name="Kitahara M."/>
            <person name="Oshida Y."/>
            <person name="Iida T."/>
            <person name="Kudo T."/>
            <person name="Itoh T."/>
            <person name="Ohkuma M."/>
        </authorList>
    </citation>
    <scope>NUCLEOTIDE SEQUENCE [LARGE SCALE GENOMIC DNA]</scope>
    <source>
        <strain evidence="2 3">Hi-2</strain>
    </source>
</reference>
<sequence length="261" mass="28783">MSFAPIGRGMEVDLVDERILSGEMMGRVEQAVPQSADLADGDVMLKTASDEGVRLREVVNCGVPLPEYELEIRDEDGASVADREIGRIFVRGASVMSEYFNDPETTAAVLSSDGWLDTGDMGYLSAGSLFVIGRAKDMIIINGRNHWPQDIEWAAEQVDGVRSGDIAALSLPSRDHGEVPTVLVQCRVRDMAERQAFADAIKRQIMRSPGFNAGSNWCCHGLCRAHRRGNSAGQRHASNFYRARLQRWIIENGPCRLGFDL</sequence>
<proteinExistence type="inferred from homology"/>